<dbReference type="Proteomes" id="UP000467840">
    <property type="component" value="Chromosome 12"/>
</dbReference>
<name>A0A6A6K7J0_HEVBR</name>
<keyword evidence="2" id="KW-1133">Transmembrane helix</keyword>
<dbReference type="InterPro" id="IPR044730">
    <property type="entry name" value="RNase_H-like_dom_plant"/>
</dbReference>
<dbReference type="PROSITE" id="PS50089">
    <property type="entry name" value="ZF_RING_2"/>
    <property type="match status" value="1"/>
</dbReference>
<feature type="transmembrane region" description="Helical" evidence="2">
    <location>
        <begin position="165"/>
        <end position="186"/>
    </location>
</feature>
<evidence type="ECO:0000313" key="4">
    <source>
        <dbReference type="EMBL" id="KAF2284760.1"/>
    </source>
</evidence>
<feature type="transmembrane region" description="Helical" evidence="2">
    <location>
        <begin position="12"/>
        <end position="32"/>
    </location>
</feature>
<protein>
    <recommendedName>
        <fullName evidence="3">RING-type domain-containing protein</fullName>
    </recommendedName>
</protein>
<feature type="domain" description="RING-type" evidence="3">
    <location>
        <begin position="102"/>
        <end position="144"/>
    </location>
</feature>
<dbReference type="Pfam" id="PF13639">
    <property type="entry name" value="zf-RING_2"/>
    <property type="match status" value="1"/>
</dbReference>
<proteinExistence type="predicted"/>
<evidence type="ECO:0000259" key="3">
    <source>
        <dbReference type="PROSITE" id="PS50089"/>
    </source>
</evidence>
<keyword evidence="2" id="KW-0472">Membrane</keyword>
<dbReference type="InterPro" id="IPR013083">
    <property type="entry name" value="Znf_RING/FYVE/PHD"/>
</dbReference>
<keyword evidence="2" id="KW-0812">Transmembrane</keyword>
<evidence type="ECO:0000256" key="2">
    <source>
        <dbReference type="SAM" id="Phobius"/>
    </source>
</evidence>
<keyword evidence="1" id="KW-0862">Zinc</keyword>
<gene>
    <name evidence="4" type="ORF">GH714_029958</name>
</gene>
<dbReference type="EMBL" id="JAAGAX010000018">
    <property type="protein sequence ID" value="KAF2284760.1"/>
    <property type="molecule type" value="Genomic_DNA"/>
</dbReference>
<evidence type="ECO:0000256" key="1">
    <source>
        <dbReference type="PROSITE-ProRule" id="PRU00175"/>
    </source>
</evidence>
<dbReference type="InterPro" id="IPR044249">
    <property type="entry name" value="XERICO-like"/>
</dbReference>
<dbReference type="PANTHER" id="PTHR47258:SF1">
    <property type="entry name" value="E3 UBIQUITIN-PROTEIN LIGASE XERICO-RELATED"/>
    <property type="match status" value="1"/>
</dbReference>
<dbReference type="CDD" id="cd06222">
    <property type="entry name" value="RNase_H_like"/>
    <property type="match status" value="1"/>
</dbReference>
<keyword evidence="5" id="KW-1185">Reference proteome</keyword>
<reference evidence="4 5" key="1">
    <citation type="journal article" date="2020" name="Mol. Plant">
        <title>The Chromosome-Based Rubber Tree Genome Provides New Insights into Spurge Genome Evolution and Rubber Biosynthesis.</title>
        <authorList>
            <person name="Liu J."/>
            <person name="Shi C."/>
            <person name="Shi C.C."/>
            <person name="Li W."/>
            <person name="Zhang Q.J."/>
            <person name="Zhang Y."/>
            <person name="Li K."/>
            <person name="Lu H.F."/>
            <person name="Shi C."/>
            <person name="Zhu S.T."/>
            <person name="Xiao Z.Y."/>
            <person name="Nan H."/>
            <person name="Yue Y."/>
            <person name="Zhu X.G."/>
            <person name="Wu Y."/>
            <person name="Hong X.N."/>
            <person name="Fan G.Y."/>
            <person name="Tong Y."/>
            <person name="Zhang D."/>
            <person name="Mao C.L."/>
            <person name="Liu Y.L."/>
            <person name="Hao S.J."/>
            <person name="Liu W.Q."/>
            <person name="Lv M.Q."/>
            <person name="Zhang H.B."/>
            <person name="Liu Y."/>
            <person name="Hu-Tang G.R."/>
            <person name="Wang J.P."/>
            <person name="Wang J.H."/>
            <person name="Sun Y.H."/>
            <person name="Ni S.B."/>
            <person name="Chen W.B."/>
            <person name="Zhang X.C."/>
            <person name="Jiao Y.N."/>
            <person name="Eichler E.E."/>
            <person name="Li G.H."/>
            <person name="Liu X."/>
            <person name="Gao L.Z."/>
        </authorList>
    </citation>
    <scope>NUCLEOTIDE SEQUENCE [LARGE SCALE GENOMIC DNA]</scope>
    <source>
        <strain evidence="5">cv. GT1</strain>
        <tissue evidence="4">Leaf</tissue>
    </source>
</reference>
<dbReference type="PANTHER" id="PTHR47258">
    <property type="match status" value="1"/>
</dbReference>
<dbReference type="Gene3D" id="3.30.40.10">
    <property type="entry name" value="Zinc/RING finger domain, C3HC4 (zinc finger)"/>
    <property type="match status" value="1"/>
</dbReference>
<keyword evidence="1" id="KW-0863">Zinc-finger</keyword>
<accession>A0A6A6K7J0</accession>
<dbReference type="SUPFAM" id="SSF57850">
    <property type="entry name" value="RING/U-box"/>
    <property type="match status" value="1"/>
</dbReference>
<dbReference type="SMART" id="SM00184">
    <property type="entry name" value="RING"/>
    <property type="match status" value="1"/>
</dbReference>
<dbReference type="InterPro" id="IPR001841">
    <property type="entry name" value="Znf_RING"/>
</dbReference>
<sequence length="283" mass="31136">MGLSSLPAPSEGVLCVLLVNTALSISIFKGIVRSILHMVGIRLSSFSSSSSSTSSPDYSEDPADSFEFPLPPSDTYIREFRSRSPATRFDAVCSCKQSQHDCPVCLTQFEPDSVINCLSCGHLFHKVCLEKWLDYWNVTCPLCRSPVMPEEEDTSCFWVVHLWRILLSITVLVAGCCCFLIDPAIFAPELKCGFSAIFRDSSGAFVAARSIVIDKSPHIAEALALRDALAWILEHGLSNVVFEVDGQVVFFAMNSHAEDRSEFGNIILDCKLFLSQGSSFSLI</sequence>
<dbReference type="InterPro" id="IPR002156">
    <property type="entry name" value="RNaseH_domain"/>
</dbReference>
<keyword evidence="1" id="KW-0479">Metal-binding</keyword>
<dbReference type="Pfam" id="PF13456">
    <property type="entry name" value="RVT_3"/>
    <property type="match status" value="1"/>
</dbReference>
<dbReference type="GO" id="GO:0008270">
    <property type="term" value="F:zinc ion binding"/>
    <property type="evidence" value="ECO:0007669"/>
    <property type="project" value="UniProtKB-KW"/>
</dbReference>
<comment type="caution">
    <text evidence="4">The sequence shown here is derived from an EMBL/GenBank/DDBJ whole genome shotgun (WGS) entry which is preliminary data.</text>
</comment>
<dbReference type="GO" id="GO:0003676">
    <property type="term" value="F:nucleic acid binding"/>
    <property type="evidence" value="ECO:0007669"/>
    <property type="project" value="InterPro"/>
</dbReference>
<organism evidence="4 5">
    <name type="scientific">Hevea brasiliensis</name>
    <name type="common">Para rubber tree</name>
    <name type="synonym">Siphonia brasiliensis</name>
    <dbReference type="NCBI Taxonomy" id="3981"/>
    <lineage>
        <taxon>Eukaryota</taxon>
        <taxon>Viridiplantae</taxon>
        <taxon>Streptophyta</taxon>
        <taxon>Embryophyta</taxon>
        <taxon>Tracheophyta</taxon>
        <taxon>Spermatophyta</taxon>
        <taxon>Magnoliopsida</taxon>
        <taxon>eudicotyledons</taxon>
        <taxon>Gunneridae</taxon>
        <taxon>Pentapetalae</taxon>
        <taxon>rosids</taxon>
        <taxon>fabids</taxon>
        <taxon>Malpighiales</taxon>
        <taxon>Euphorbiaceae</taxon>
        <taxon>Crotonoideae</taxon>
        <taxon>Micrandreae</taxon>
        <taxon>Hevea</taxon>
    </lineage>
</organism>
<evidence type="ECO:0000313" key="5">
    <source>
        <dbReference type="Proteomes" id="UP000467840"/>
    </source>
</evidence>
<dbReference type="GO" id="GO:0004523">
    <property type="term" value="F:RNA-DNA hybrid ribonuclease activity"/>
    <property type="evidence" value="ECO:0007669"/>
    <property type="project" value="InterPro"/>
</dbReference>
<dbReference type="AlphaFoldDB" id="A0A6A6K7J0"/>